<dbReference type="PANTHER" id="PTHR19879">
    <property type="entry name" value="TRANSCRIPTION INITIATION FACTOR TFIID"/>
    <property type="match status" value="1"/>
</dbReference>
<evidence type="ECO:0000256" key="2">
    <source>
        <dbReference type="ARBA" id="ARBA00022737"/>
    </source>
</evidence>
<reference evidence="7" key="1">
    <citation type="journal article" date="2016" name="Proc. Natl. Acad. Sci. U.S.A.">
        <title>Comparative genomics of biotechnologically important yeasts.</title>
        <authorList>
            <person name="Riley R."/>
            <person name="Haridas S."/>
            <person name="Wolfe K.H."/>
            <person name="Lopes M.R."/>
            <person name="Hittinger C.T."/>
            <person name="Goeker M."/>
            <person name="Salamov A.A."/>
            <person name="Wisecaver J.H."/>
            <person name="Long T.M."/>
            <person name="Calvey C.H."/>
            <person name="Aerts A.L."/>
            <person name="Barry K.W."/>
            <person name="Choi C."/>
            <person name="Clum A."/>
            <person name="Coughlan A.Y."/>
            <person name="Deshpande S."/>
            <person name="Douglass A.P."/>
            <person name="Hanson S.J."/>
            <person name="Klenk H.-P."/>
            <person name="LaButti K.M."/>
            <person name="Lapidus A."/>
            <person name="Lindquist E.A."/>
            <person name="Lipzen A.M."/>
            <person name="Meier-Kolthoff J.P."/>
            <person name="Ohm R.A."/>
            <person name="Otillar R.P."/>
            <person name="Pangilinan J.L."/>
            <person name="Peng Y."/>
            <person name="Rokas A."/>
            <person name="Rosa C.A."/>
            <person name="Scheuner C."/>
            <person name="Sibirny A.A."/>
            <person name="Slot J.C."/>
            <person name="Stielow J.B."/>
            <person name="Sun H."/>
            <person name="Kurtzman C.P."/>
            <person name="Blackwell M."/>
            <person name="Grigoriev I.V."/>
            <person name="Jeffries T.W."/>
        </authorList>
    </citation>
    <scope>NUCLEOTIDE SEQUENCE [LARGE SCALE GENOMIC DNA]</scope>
    <source>
        <strain evidence="7">NRRL Y-1626</strain>
    </source>
</reference>
<feature type="region of interest" description="Disordered" evidence="5">
    <location>
        <begin position="27"/>
        <end position="72"/>
    </location>
</feature>
<feature type="compositionally biased region" description="Acidic residues" evidence="5">
    <location>
        <begin position="264"/>
        <end position="280"/>
    </location>
</feature>
<feature type="region of interest" description="Disordered" evidence="5">
    <location>
        <begin position="221"/>
        <end position="300"/>
    </location>
</feature>
<keyword evidence="2" id="KW-0677">Repeat</keyword>
<dbReference type="PROSITE" id="PS00678">
    <property type="entry name" value="WD_REPEATS_1"/>
    <property type="match status" value="2"/>
</dbReference>
<accession>A0A1B7T962</accession>
<sequence>MNNQQPPKLLQQQRTLMDQQQLNMINKNKSNNNNKSNNINTSVNNIDNDNNNNNNINNSASNNANVQSANSQLEERELMLTKEYQYQTNLSLSKIQEYADMMKSEFLLLQQQSHEYRVQLQREYELALQNNMVEMVQMRQQMYDLDSQYSRWLEQAQQELLQQAMQQQQQWQQQQQQQQQQMIPQQQQQPQMIPQQQQQMIPQQIQPPQVTSSNIAPIMHQSQSNISQQPQQQANVLPTPPQPQEEVVHSEPPPQQQEQHQPEQQEEEEVVEELPVEEVETTTAVAVSGEKEGGEASNSEEKHYVIEENQRSNHYKPIPPFLLDLDSSTVSPPYKKQTDDYYILYNPAFPTETSLDLELHKTLNHDSVVCCVQFSKDGQMIATGSNRTTMVYSTSTGDLLYCLNSETNVATTTTSTNGDSNSGGNDLYIRAVCFSPDGTLLANGTEDKVIRIWNLKEQKIVKMLKGHDQDIYSLEFTPDGKKLISGSGDKTVRVWNLDPALLNSSSSNDGTNVESSVEEQIFKLDDGVTTVTVSPDSQLIAAGSLDRTIRIWRLSTGELVDRLDSENELGTGHKDSVYSIAFTHDGRQLVSGSLDRSIKLWDLKSLDNNSGEKTKSKCIVTYTGHRDFVLSVATSNDDRFVFSGSKDRGVIVWDKESGNPLLMLQGHKNSVIGVAVAGGSPLGSEWNGVFATGSGDCKARIWKWKQVQ</sequence>
<feature type="repeat" description="WD" evidence="3">
    <location>
        <begin position="464"/>
        <end position="498"/>
    </location>
</feature>
<dbReference type="Gene3D" id="2.130.10.10">
    <property type="entry name" value="YVTN repeat-like/Quinoprotein amine dehydrogenase"/>
    <property type="match status" value="1"/>
</dbReference>
<evidence type="ECO:0000256" key="5">
    <source>
        <dbReference type="SAM" id="MobiDB-lite"/>
    </source>
</evidence>
<dbReference type="Pfam" id="PF00400">
    <property type="entry name" value="WD40"/>
    <property type="match status" value="7"/>
</dbReference>
<dbReference type="InterPro" id="IPR015943">
    <property type="entry name" value="WD40/YVTN_repeat-like_dom_sf"/>
</dbReference>
<dbReference type="InterPro" id="IPR001680">
    <property type="entry name" value="WD40_rpt"/>
</dbReference>
<keyword evidence="1 3" id="KW-0853">WD repeat</keyword>
<feature type="compositionally biased region" description="Low complexity" evidence="5">
    <location>
        <begin position="221"/>
        <end position="233"/>
    </location>
</feature>
<dbReference type="CDD" id="cd00200">
    <property type="entry name" value="WD40"/>
    <property type="match status" value="1"/>
</dbReference>
<dbReference type="InterPro" id="IPR036322">
    <property type="entry name" value="WD40_repeat_dom_sf"/>
</dbReference>
<proteinExistence type="predicted"/>
<dbReference type="Gene3D" id="1.20.5.340">
    <property type="match status" value="1"/>
</dbReference>
<feature type="repeat" description="WD" evidence="3">
    <location>
        <begin position="422"/>
        <end position="463"/>
    </location>
</feature>
<dbReference type="Proteomes" id="UP000092321">
    <property type="component" value="Unassembled WGS sequence"/>
</dbReference>
<dbReference type="InterPro" id="IPR020472">
    <property type="entry name" value="WD40_PAC1"/>
</dbReference>
<dbReference type="PROSITE" id="PS50294">
    <property type="entry name" value="WD_REPEATS_REGION"/>
    <property type="match status" value="5"/>
</dbReference>
<keyword evidence="4" id="KW-0175">Coiled coil</keyword>
<dbReference type="AlphaFoldDB" id="A0A1B7T962"/>
<dbReference type="PRINTS" id="PR00320">
    <property type="entry name" value="GPROTEINBRPT"/>
</dbReference>
<feature type="repeat" description="WD" evidence="3">
    <location>
        <begin position="622"/>
        <end position="663"/>
    </location>
</feature>
<comment type="caution">
    <text evidence="6">The sequence shown here is derived from an EMBL/GenBank/DDBJ whole genome shotgun (WGS) entry which is preliminary data.</text>
</comment>
<gene>
    <name evidence="6" type="ORF">HANVADRAFT_54034</name>
</gene>
<evidence type="ECO:0000313" key="6">
    <source>
        <dbReference type="EMBL" id="OBA25250.1"/>
    </source>
</evidence>
<name>A0A1B7T962_9ASCO</name>
<keyword evidence="7" id="KW-1185">Reference proteome</keyword>
<evidence type="ECO:0000256" key="1">
    <source>
        <dbReference type="ARBA" id="ARBA00022574"/>
    </source>
</evidence>
<evidence type="ECO:0000256" key="3">
    <source>
        <dbReference type="PROSITE-ProRule" id="PRU00221"/>
    </source>
</evidence>
<organism evidence="6 7">
    <name type="scientific">Hanseniaspora valbyensis NRRL Y-1626</name>
    <dbReference type="NCBI Taxonomy" id="766949"/>
    <lineage>
        <taxon>Eukaryota</taxon>
        <taxon>Fungi</taxon>
        <taxon>Dikarya</taxon>
        <taxon>Ascomycota</taxon>
        <taxon>Saccharomycotina</taxon>
        <taxon>Saccharomycetes</taxon>
        <taxon>Saccharomycodales</taxon>
        <taxon>Saccharomycodaceae</taxon>
        <taxon>Hanseniaspora</taxon>
    </lineage>
</organism>
<evidence type="ECO:0000256" key="4">
    <source>
        <dbReference type="SAM" id="Coils"/>
    </source>
</evidence>
<feature type="coiled-coil region" evidence="4">
    <location>
        <begin position="154"/>
        <end position="181"/>
    </location>
</feature>
<dbReference type="SMART" id="SM00320">
    <property type="entry name" value="WD40"/>
    <property type="match status" value="7"/>
</dbReference>
<evidence type="ECO:0000313" key="7">
    <source>
        <dbReference type="Proteomes" id="UP000092321"/>
    </source>
</evidence>
<feature type="region of interest" description="Disordered" evidence="5">
    <location>
        <begin position="186"/>
        <end position="209"/>
    </location>
</feature>
<dbReference type="PANTHER" id="PTHR19879:SF9">
    <property type="entry name" value="TRANSCRIPTION INITIATION FACTOR TFIID SUBUNIT 5"/>
    <property type="match status" value="1"/>
</dbReference>
<dbReference type="OrthoDB" id="17410at2759"/>
<dbReference type="InterPro" id="IPR019775">
    <property type="entry name" value="WD40_repeat_CS"/>
</dbReference>
<dbReference type="EMBL" id="LXPE01000174">
    <property type="protein sequence ID" value="OBA25250.1"/>
    <property type="molecule type" value="Genomic_DNA"/>
</dbReference>
<feature type="repeat" description="WD" evidence="3">
    <location>
        <begin position="570"/>
        <end position="605"/>
    </location>
</feature>
<dbReference type="SUPFAM" id="SSF50978">
    <property type="entry name" value="WD40 repeat-like"/>
    <property type="match status" value="1"/>
</dbReference>
<dbReference type="PROSITE" id="PS50082">
    <property type="entry name" value="WD_REPEATS_2"/>
    <property type="match status" value="5"/>
</dbReference>
<feature type="compositionally biased region" description="Basic and acidic residues" evidence="5">
    <location>
        <begin position="289"/>
        <end position="300"/>
    </location>
</feature>
<protein>
    <submittedName>
        <fullName evidence="6">WD40 repeat-like protein</fullName>
    </submittedName>
</protein>
<feature type="repeat" description="WD" evidence="3">
    <location>
        <begin position="521"/>
        <end position="562"/>
    </location>
</feature>